<feature type="region of interest" description="Disordered" evidence="1">
    <location>
        <begin position="593"/>
        <end position="614"/>
    </location>
</feature>
<gene>
    <name evidence="2" type="ORF">FGO68_gene15792</name>
</gene>
<proteinExistence type="predicted"/>
<accession>A0A8J8T4E5</accession>
<dbReference type="EMBL" id="RRYP01005585">
    <property type="protein sequence ID" value="TNV81902.1"/>
    <property type="molecule type" value="Genomic_DNA"/>
</dbReference>
<dbReference type="OrthoDB" id="286516at2759"/>
<feature type="compositionally biased region" description="Basic and acidic residues" evidence="1">
    <location>
        <begin position="159"/>
        <end position="170"/>
    </location>
</feature>
<evidence type="ECO:0000256" key="1">
    <source>
        <dbReference type="SAM" id="MobiDB-lite"/>
    </source>
</evidence>
<comment type="caution">
    <text evidence="2">The sequence shown here is derived from an EMBL/GenBank/DDBJ whole genome shotgun (WGS) entry which is preliminary data.</text>
</comment>
<name>A0A8J8T4E5_HALGN</name>
<reference evidence="2" key="1">
    <citation type="submission" date="2019-06" db="EMBL/GenBank/DDBJ databases">
        <authorList>
            <person name="Zheng W."/>
        </authorList>
    </citation>
    <scope>NUCLEOTIDE SEQUENCE</scope>
    <source>
        <strain evidence="2">QDHG01</strain>
    </source>
</reference>
<dbReference type="AlphaFoldDB" id="A0A8J8T4E5"/>
<feature type="region of interest" description="Disordered" evidence="1">
    <location>
        <begin position="354"/>
        <end position="387"/>
    </location>
</feature>
<feature type="region of interest" description="Disordered" evidence="1">
    <location>
        <begin position="128"/>
        <end position="258"/>
    </location>
</feature>
<organism evidence="2 3">
    <name type="scientific">Halteria grandinella</name>
    <dbReference type="NCBI Taxonomy" id="5974"/>
    <lineage>
        <taxon>Eukaryota</taxon>
        <taxon>Sar</taxon>
        <taxon>Alveolata</taxon>
        <taxon>Ciliophora</taxon>
        <taxon>Intramacronucleata</taxon>
        <taxon>Spirotrichea</taxon>
        <taxon>Stichotrichia</taxon>
        <taxon>Sporadotrichida</taxon>
        <taxon>Halteriidae</taxon>
        <taxon>Halteria</taxon>
    </lineage>
</organism>
<feature type="region of interest" description="Disordered" evidence="1">
    <location>
        <begin position="290"/>
        <end position="341"/>
    </location>
</feature>
<protein>
    <submittedName>
        <fullName evidence="2">Uncharacterized protein</fullName>
    </submittedName>
</protein>
<feature type="compositionally biased region" description="Low complexity" evidence="1">
    <location>
        <begin position="605"/>
        <end position="614"/>
    </location>
</feature>
<feature type="compositionally biased region" description="Polar residues" evidence="1">
    <location>
        <begin position="173"/>
        <end position="191"/>
    </location>
</feature>
<evidence type="ECO:0000313" key="3">
    <source>
        <dbReference type="Proteomes" id="UP000785679"/>
    </source>
</evidence>
<dbReference type="Proteomes" id="UP000785679">
    <property type="component" value="Unassembled WGS sequence"/>
</dbReference>
<feature type="compositionally biased region" description="Polar residues" evidence="1">
    <location>
        <begin position="198"/>
        <end position="220"/>
    </location>
</feature>
<keyword evidence="3" id="KW-1185">Reference proteome</keyword>
<sequence length="640" mass="69926">MSIYNGFGTRQQESSYNKALYNTIFLLQLRIFKLFKGEKFDDIKFGKVLTKLYARLFTMEKVKYLPPKYSYAMKDLAEFLGIFEITEDQIKQRRSDGGISDTSSNLSYVTQSAFLPKKSQLDVIREQVTHHEEEDEEDGGGGTQEGEGHGKAIGMRAKKGSDNLKKDPKRALTSGQQVVKQQQHAFSQNNAHLLPPGFQQNHSLDLSSHQQPLSPDQHSSPADFPAPQIRPPPAQGGNRHQSQRASNSGGGSGGAQGLIMGIGQQAQTSSASATAGDIFVLNQQRQQNASAGYNSGRFGGRGIGSGPSPIPQGSTPSDIPAQVGLPQSLAKPSGPGAKGSTTINNNIIININNPNNPANIHPQSSQHIKRKPSFSSERSGGGGGERKYGTVAAQGKVRGEFGNNGNFPNIQHTNIIGSQQSQHRSITNNNRGGGSLTMKHHMYNYSDSKQRRFHQNVMQPNGQYFNGLTPHQQFSHQSHQRAGSYGGQGIGPLENIPPNSASMVVDPILEDYDESATQLRQQQQQIATLTPNRLLMDGGSQGEQEYDGGNNGSIMSPFRGGVPGVEDFPQNMSFERRAHNQFNNSMVASIYQQRPGMGSRRTKKSQSTSSAQQYSAYAQKFTRRQAPSEFPMGFQKFMPK</sequence>
<evidence type="ECO:0000313" key="2">
    <source>
        <dbReference type="EMBL" id="TNV81902.1"/>
    </source>
</evidence>